<dbReference type="GO" id="GO:0008270">
    <property type="term" value="F:zinc ion binding"/>
    <property type="evidence" value="ECO:0007669"/>
    <property type="project" value="UniProtKB-KW"/>
</dbReference>
<dbReference type="Pfam" id="PF01753">
    <property type="entry name" value="zf-MYND"/>
    <property type="match status" value="1"/>
</dbReference>
<dbReference type="InterPro" id="IPR002893">
    <property type="entry name" value="Znf_MYND"/>
</dbReference>
<feature type="domain" description="MYND-type" evidence="6">
    <location>
        <begin position="209"/>
        <end position="260"/>
    </location>
</feature>
<keyword evidence="3" id="KW-0862">Zinc</keyword>
<keyword evidence="2 4" id="KW-0863">Zinc-finger</keyword>
<comment type="caution">
    <text evidence="7">The sequence shown here is derived from an EMBL/GenBank/DDBJ whole genome shotgun (WGS) entry which is preliminary data.</text>
</comment>
<evidence type="ECO:0000313" key="7">
    <source>
        <dbReference type="EMBL" id="KAF5391107.1"/>
    </source>
</evidence>
<organism evidence="7 8">
    <name type="scientific">Collybiopsis confluens</name>
    <dbReference type="NCBI Taxonomy" id="2823264"/>
    <lineage>
        <taxon>Eukaryota</taxon>
        <taxon>Fungi</taxon>
        <taxon>Dikarya</taxon>
        <taxon>Basidiomycota</taxon>
        <taxon>Agaricomycotina</taxon>
        <taxon>Agaricomycetes</taxon>
        <taxon>Agaricomycetidae</taxon>
        <taxon>Agaricales</taxon>
        <taxon>Marasmiineae</taxon>
        <taxon>Omphalotaceae</taxon>
        <taxon>Collybiopsis</taxon>
    </lineage>
</organism>
<dbReference type="SUPFAM" id="SSF144232">
    <property type="entry name" value="HIT/MYND zinc finger-like"/>
    <property type="match status" value="1"/>
</dbReference>
<proteinExistence type="predicted"/>
<evidence type="ECO:0000313" key="8">
    <source>
        <dbReference type="Proteomes" id="UP000518752"/>
    </source>
</evidence>
<evidence type="ECO:0000256" key="4">
    <source>
        <dbReference type="PROSITE-ProRule" id="PRU00134"/>
    </source>
</evidence>
<feature type="compositionally biased region" description="Polar residues" evidence="5">
    <location>
        <begin position="274"/>
        <end position="283"/>
    </location>
</feature>
<reference evidence="7 8" key="1">
    <citation type="journal article" date="2020" name="ISME J.">
        <title>Uncovering the hidden diversity of litter-decomposition mechanisms in mushroom-forming fungi.</title>
        <authorList>
            <person name="Floudas D."/>
            <person name="Bentzer J."/>
            <person name="Ahren D."/>
            <person name="Johansson T."/>
            <person name="Persson P."/>
            <person name="Tunlid A."/>
        </authorList>
    </citation>
    <scope>NUCLEOTIDE SEQUENCE [LARGE SCALE GENOMIC DNA]</scope>
    <source>
        <strain evidence="7 8">CBS 406.79</strain>
    </source>
</reference>
<keyword evidence="1" id="KW-0479">Metal-binding</keyword>
<keyword evidence="8" id="KW-1185">Reference proteome</keyword>
<name>A0A8H5HX02_9AGAR</name>
<evidence type="ECO:0000256" key="2">
    <source>
        <dbReference type="ARBA" id="ARBA00022771"/>
    </source>
</evidence>
<evidence type="ECO:0000256" key="1">
    <source>
        <dbReference type="ARBA" id="ARBA00022723"/>
    </source>
</evidence>
<sequence>MKDSLLQNVHVIQSQLCTLQRDLSKKISKRYAEDDFVHQWTEVCTQKEREKWILEGLVRTCDASPDFEAHRRYCPEITMRRLNVVSGRGFLNLIEKLTLQDIDKVPDNFRRVPNPVWEAMNDGRKDPKKAIYIRLTDTQRTSFLTFFVWNTLLAFYGEKEEYGLMKTSGGRSFPQEFKESAQEDKELAQALKDVCKEVKATHADAQRGCMTCELTAERAGVKVLLACQKCKSMGRSVYYCGRECQVKDWKSGRPPHKTICGNTKALADAIMGDSGSSDTQTRTESGEGARKPMFKNPSPGYTRSPALLHQMKMLEENPNLDYALIRTEPHPDHGVMLADPMGKLYFRIMLNRAVKSFSPREVCQMYNLLLPMAERAPGIGKAGLKRQLKREYNVDIDGWNPLFQQKADEELKKQGKTREQS</sequence>
<evidence type="ECO:0000256" key="3">
    <source>
        <dbReference type="ARBA" id="ARBA00022833"/>
    </source>
</evidence>
<protein>
    <recommendedName>
        <fullName evidence="6">MYND-type domain-containing protein</fullName>
    </recommendedName>
</protein>
<dbReference type="Gene3D" id="6.10.140.2220">
    <property type="match status" value="1"/>
</dbReference>
<accession>A0A8H5HX02</accession>
<dbReference type="Proteomes" id="UP000518752">
    <property type="component" value="Unassembled WGS sequence"/>
</dbReference>
<gene>
    <name evidence="7" type="ORF">D9757_003178</name>
</gene>
<dbReference type="OrthoDB" id="3149405at2759"/>
<dbReference type="PROSITE" id="PS50865">
    <property type="entry name" value="ZF_MYND_2"/>
    <property type="match status" value="1"/>
</dbReference>
<evidence type="ECO:0000259" key="6">
    <source>
        <dbReference type="PROSITE" id="PS50865"/>
    </source>
</evidence>
<feature type="region of interest" description="Disordered" evidence="5">
    <location>
        <begin position="272"/>
        <end position="301"/>
    </location>
</feature>
<evidence type="ECO:0000256" key="5">
    <source>
        <dbReference type="SAM" id="MobiDB-lite"/>
    </source>
</evidence>
<dbReference type="AlphaFoldDB" id="A0A8H5HX02"/>
<dbReference type="EMBL" id="JAACJN010000011">
    <property type="protein sequence ID" value="KAF5391107.1"/>
    <property type="molecule type" value="Genomic_DNA"/>
</dbReference>